<gene>
    <name evidence="2" type="ORF">GQN54_02705</name>
</gene>
<dbReference type="InterPro" id="IPR006423">
    <property type="entry name" value="Lipo_e_P4"/>
</dbReference>
<dbReference type="InterPro" id="IPR005519">
    <property type="entry name" value="Acid_phosphat_B-like"/>
</dbReference>
<organism evidence="2 3">
    <name type="scientific">Acidiluteibacter ferrifornacis</name>
    <dbReference type="NCBI Taxonomy" id="2692424"/>
    <lineage>
        <taxon>Bacteria</taxon>
        <taxon>Pseudomonadati</taxon>
        <taxon>Bacteroidota</taxon>
        <taxon>Flavobacteriia</taxon>
        <taxon>Flavobacteriales</taxon>
        <taxon>Cryomorphaceae</taxon>
        <taxon>Acidiluteibacter</taxon>
    </lineage>
</organism>
<reference evidence="2 3" key="1">
    <citation type="submission" date="2019-12" db="EMBL/GenBank/DDBJ databases">
        <authorList>
            <person name="Zhao J."/>
        </authorList>
    </citation>
    <scope>NUCLEOTIDE SEQUENCE [LARGE SCALE GENOMIC DNA]</scope>
    <source>
        <strain evidence="2 3">S-15</strain>
    </source>
</reference>
<dbReference type="PIRSF" id="PIRSF019271">
    <property type="entry name" value="Acid_Ptase_C"/>
    <property type="match status" value="1"/>
</dbReference>
<protein>
    <submittedName>
        <fullName evidence="2">5'-nucleotidase, lipoprotein e(P4) family</fullName>
    </submittedName>
</protein>
<dbReference type="PANTHER" id="PTHR31284:SF10">
    <property type="entry name" value="ACID PHOSPHATASE-LIKE PROTEIN"/>
    <property type="match status" value="1"/>
</dbReference>
<sequence>MKNLLFPTVLITVIAFSSCQPKVDKVEEVIIKKNPTEYSTGAVLWQQHSAEYEALCYQAYNIGERRIDEIVAEKKNPDKPLAVVMDIDETVLDNSPYNATLIANQISYSKKTWMEWTAMQSADLVPGALEFIQYAKSKGVEVVFISNRMEEELDDTYQNIIDRGVDTIAKENYYLKSTTSSKDERREIVSDKYEVVLMFGDNLGDFNGVFDKATVIDRKKNVANFRPLFGDKLIILPNPMYGEWEGALYNYDFSRSNAQKDSNRMNALNIYSIGK</sequence>
<evidence type="ECO:0000256" key="1">
    <source>
        <dbReference type="ARBA" id="ARBA00022729"/>
    </source>
</evidence>
<dbReference type="Gene3D" id="3.40.50.1000">
    <property type="entry name" value="HAD superfamily/HAD-like"/>
    <property type="match status" value="1"/>
</dbReference>
<keyword evidence="2" id="KW-0449">Lipoprotein</keyword>
<dbReference type="PANTHER" id="PTHR31284">
    <property type="entry name" value="ACID PHOSPHATASE-LIKE PROTEIN"/>
    <property type="match status" value="1"/>
</dbReference>
<keyword evidence="1" id="KW-0732">Signal</keyword>
<accession>A0A6N9NHK1</accession>
<dbReference type="Pfam" id="PF03767">
    <property type="entry name" value="Acid_phosphat_B"/>
    <property type="match status" value="1"/>
</dbReference>
<dbReference type="RefSeq" id="WP_160631701.1">
    <property type="nucleotide sequence ID" value="NZ_WWNE01000003.1"/>
</dbReference>
<name>A0A6N9NHK1_9FLAO</name>
<dbReference type="EMBL" id="WWNE01000003">
    <property type="protein sequence ID" value="NBG65011.1"/>
    <property type="molecule type" value="Genomic_DNA"/>
</dbReference>
<dbReference type="SFLD" id="SFLDG01125">
    <property type="entry name" value="C1.1:_Acid_Phosphatase_Like"/>
    <property type="match status" value="1"/>
</dbReference>
<dbReference type="InterPro" id="IPR023214">
    <property type="entry name" value="HAD_sf"/>
</dbReference>
<dbReference type="SUPFAM" id="SSF56784">
    <property type="entry name" value="HAD-like"/>
    <property type="match status" value="1"/>
</dbReference>
<dbReference type="InterPro" id="IPR036412">
    <property type="entry name" value="HAD-like_sf"/>
</dbReference>
<dbReference type="Proteomes" id="UP000470771">
    <property type="component" value="Unassembled WGS sequence"/>
</dbReference>
<dbReference type="GO" id="GO:0009279">
    <property type="term" value="C:cell outer membrane"/>
    <property type="evidence" value="ECO:0007669"/>
    <property type="project" value="InterPro"/>
</dbReference>
<evidence type="ECO:0000313" key="2">
    <source>
        <dbReference type="EMBL" id="NBG65011.1"/>
    </source>
</evidence>
<dbReference type="NCBIfam" id="TIGR01533">
    <property type="entry name" value="lipo_e_P4"/>
    <property type="match status" value="1"/>
</dbReference>
<evidence type="ECO:0000313" key="3">
    <source>
        <dbReference type="Proteomes" id="UP000470771"/>
    </source>
</evidence>
<comment type="caution">
    <text evidence="2">The sequence shown here is derived from an EMBL/GenBank/DDBJ whole genome shotgun (WGS) entry which is preliminary data.</text>
</comment>
<keyword evidence="3" id="KW-1185">Reference proteome</keyword>
<proteinExistence type="predicted"/>
<dbReference type="AlphaFoldDB" id="A0A6N9NHK1"/>
<dbReference type="PROSITE" id="PS51257">
    <property type="entry name" value="PROKAR_LIPOPROTEIN"/>
    <property type="match status" value="1"/>
</dbReference>
<dbReference type="SFLD" id="SFLDS00003">
    <property type="entry name" value="Haloacid_Dehalogenase"/>
    <property type="match status" value="1"/>
</dbReference>